<reference evidence="3" key="1">
    <citation type="journal article" date="2015" name="Nature">
        <title>Complex archaea that bridge the gap between prokaryotes and eukaryotes.</title>
        <authorList>
            <person name="Spang A."/>
            <person name="Saw J.H."/>
            <person name="Jorgensen S.L."/>
            <person name="Zaremba-Niedzwiedzka K."/>
            <person name="Martijn J."/>
            <person name="Lind A.E."/>
            <person name="van Eijk R."/>
            <person name="Schleper C."/>
            <person name="Guy L."/>
            <person name="Ettema T.J."/>
        </authorList>
    </citation>
    <scope>NUCLEOTIDE SEQUENCE</scope>
</reference>
<dbReference type="SMART" id="SM00490">
    <property type="entry name" value="HELICc"/>
    <property type="match status" value="1"/>
</dbReference>
<dbReference type="PROSITE" id="PS51194">
    <property type="entry name" value="HELICASE_CTER"/>
    <property type="match status" value="1"/>
</dbReference>
<feature type="domain" description="Helicase ATP-binding" evidence="1">
    <location>
        <begin position="18"/>
        <end position="177"/>
    </location>
</feature>
<dbReference type="CDD" id="cd18799">
    <property type="entry name" value="SF2_C_EcoAI-like"/>
    <property type="match status" value="1"/>
</dbReference>
<evidence type="ECO:0000259" key="1">
    <source>
        <dbReference type="PROSITE" id="PS51192"/>
    </source>
</evidence>
<dbReference type="GO" id="GO:0016787">
    <property type="term" value="F:hydrolase activity"/>
    <property type="evidence" value="ECO:0007669"/>
    <property type="project" value="InterPro"/>
</dbReference>
<dbReference type="InterPro" id="IPR014001">
    <property type="entry name" value="Helicase_ATP-bd"/>
</dbReference>
<dbReference type="PANTHER" id="PTHR47396:SF1">
    <property type="entry name" value="ATP-DEPENDENT HELICASE IRC3-RELATED"/>
    <property type="match status" value="1"/>
</dbReference>
<dbReference type="PANTHER" id="PTHR47396">
    <property type="entry name" value="TYPE I RESTRICTION ENZYME ECOKI R PROTEIN"/>
    <property type="match status" value="1"/>
</dbReference>
<dbReference type="Pfam" id="PF00271">
    <property type="entry name" value="Helicase_C"/>
    <property type="match status" value="1"/>
</dbReference>
<dbReference type="PROSITE" id="PS51192">
    <property type="entry name" value="HELICASE_ATP_BIND_1"/>
    <property type="match status" value="1"/>
</dbReference>
<dbReference type="InterPro" id="IPR027417">
    <property type="entry name" value="P-loop_NTPase"/>
</dbReference>
<dbReference type="GO" id="GO:0005524">
    <property type="term" value="F:ATP binding"/>
    <property type="evidence" value="ECO:0007669"/>
    <property type="project" value="InterPro"/>
</dbReference>
<sequence>MTLVPRPYQQAALDALYAHICEKKTNPCIVLPTGSGKSACIAWSIQHWKEKCPWFRCCIVQHRKELIEQNVNETKAIYPDCDIGVYSAALNQREYDSSILFASIDSISHRAGQFAPWDVVMVDESHRIPFNGEGRYRTFIKESRKFNPDLRVIGWTATPFRMAGGQICGKDYILNEVCYEAKITDLINDGYLCQLRSKVGETQPELKGVKRNARGDYIIASLAKVTNHEALISRTVAEAARIIEAENRRSVVFFCVDIEHCQRVSYELRRHGINAPFVTSKTKSAERDHIARGFRSCRLRAICNVNVYTEGFNAPNIDCIVLLRPTLSPGLFSQMVGRGSRTCAAKLDCLILDFAGCIEEHGPVDLLGGVPVVVATCMECRESFSRAIRRCPACGWEIPKLEIEQLEIKERHRRLHGDKASKRSILSSMPETYKIDEVTLGRHRKKGSPDSIAVQYRSGIATFKEWICLDHEGFARKKALEWCGKRGIDCTCVSEVLQDMFASQLVKEWTKTITVIKKGQWFEIVDYNRPVVI</sequence>
<dbReference type="Pfam" id="PF04851">
    <property type="entry name" value="ResIII"/>
    <property type="match status" value="1"/>
</dbReference>
<evidence type="ECO:0000313" key="3">
    <source>
        <dbReference type="EMBL" id="KKM91649.1"/>
    </source>
</evidence>
<dbReference type="Gene3D" id="3.40.50.300">
    <property type="entry name" value="P-loop containing nucleotide triphosphate hydrolases"/>
    <property type="match status" value="2"/>
</dbReference>
<feature type="domain" description="Helicase C-terminal" evidence="2">
    <location>
        <begin position="235"/>
        <end position="414"/>
    </location>
</feature>
<accession>A0A0F9L9S5</accession>
<proteinExistence type="predicted"/>
<dbReference type="AlphaFoldDB" id="A0A0F9L9S5"/>
<evidence type="ECO:0000259" key="2">
    <source>
        <dbReference type="PROSITE" id="PS51194"/>
    </source>
</evidence>
<gene>
    <name evidence="3" type="ORF">LCGC14_1226380</name>
</gene>
<organism evidence="3">
    <name type="scientific">marine sediment metagenome</name>
    <dbReference type="NCBI Taxonomy" id="412755"/>
    <lineage>
        <taxon>unclassified sequences</taxon>
        <taxon>metagenomes</taxon>
        <taxon>ecological metagenomes</taxon>
    </lineage>
</organism>
<dbReference type="GO" id="GO:0005829">
    <property type="term" value="C:cytosol"/>
    <property type="evidence" value="ECO:0007669"/>
    <property type="project" value="TreeGrafter"/>
</dbReference>
<dbReference type="GO" id="GO:0003677">
    <property type="term" value="F:DNA binding"/>
    <property type="evidence" value="ECO:0007669"/>
    <property type="project" value="InterPro"/>
</dbReference>
<dbReference type="SUPFAM" id="SSF52540">
    <property type="entry name" value="P-loop containing nucleoside triphosphate hydrolases"/>
    <property type="match status" value="1"/>
</dbReference>
<dbReference type="SMART" id="SM00487">
    <property type="entry name" value="DEXDc"/>
    <property type="match status" value="1"/>
</dbReference>
<name>A0A0F9L9S5_9ZZZZ</name>
<evidence type="ECO:0008006" key="4">
    <source>
        <dbReference type="Google" id="ProtNLM"/>
    </source>
</evidence>
<dbReference type="InterPro" id="IPR001650">
    <property type="entry name" value="Helicase_C-like"/>
</dbReference>
<dbReference type="InterPro" id="IPR050742">
    <property type="entry name" value="Helicase_Restrict-Modif_Enz"/>
</dbReference>
<dbReference type="EMBL" id="LAZR01006506">
    <property type="protein sequence ID" value="KKM91649.1"/>
    <property type="molecule type" value="Genomic_DNA"/>
</dbReference>
<protein>
    <recommendedName>
        <fullName evidence="4">Helicase ATP-binding domain-containing protein</fullName>
    </recommendedName>
</protein>
<dbReference type="InterPro" id="IPR006935">
    <property type="entry name" value="Helicase/UvrB_N"/>
</dbReference>
<comment type="caution">
    <text evidence="3">The sequence shown here is derived from an EMBL/GenBank/DDBJ whole genome shotgun (WGS) entry which is preliminary data.</text>
</comment>